<dbReference type="PANTHER" id="PTHR33427:SF1">
    <property type="entry name" value="F6A14.21 PROTEIN"/>
    <property type="match status" value="1"/>
</dbReference>
<dbReference type="Gramene" id="Mp7g08480.2">
    <property type="protein sequence ID" value="Mp7g08480.2.cds"/>
    <property type="gene ID" value="Mp7g08480"/>
</dbReference>
<keyword evidence="2" id="KW-1185">Reference proteome</keyword>
<dbReference type="PANTHER" id="PTHR33427">
    <property type="entry name" value="HNH ENDONUCLEASE"/>
    <property type="match status" value="1"/>
</dbReference>
<evidence type="ECO:0000313" key="2">
    <source>
        <dbReference type="Proteomes" id="UP000244005"/>
    </source>
</evidence>
<evidence type="ECO:0000313" key="1">
    <source>
        <dbReference type="EMBL" id="PTQ35770.1"/>
    </source>
</evidence>
<sequence length="136" mass="15568">MESLEEYPVVDKESREKGGRNARKLRIFDEKMRNLCWQKADVVPGRHPERWRKDGAGNVVCRSLTRCTGCLCYEYDHIQPYSKEKELDLIEMAVYGNVERPGMQCRCKSVAETLGTSLSKAKGPQMSCELPYKSTS</sequence>
<gene>
    <name evidence="1" type="ORF">MARPO_0068s0002</name>
</gene>
<dbReference type="Proteomes" id="UP000244005">
    <property type="component" value="Unassembled WGS sequence"/>
</dbReference>
<evidence type="ECO:0008006" key="3">
    <source>
        <dbReference type="Google" id="ProtNLM"/>
    </source>
</evidence>
<accession>A0A2R6WPH1</accession>
<dbReference type="AlphaFoldDB" id="A0A2R6WPH1"/>
<dbReference type="EMBL" id="KZ772740">
    <property type="protein sequence ID" value="PTQ35770.1"/>
    <property type="molecule type" value="Genomic_DNA"/>
</dbReference>
<reference evidence="2" key="1">
    <citation type="journal article" date="2017" name="Cell">
        <title>Insights into land plant evolution garnered from the Marchantia polymorpha genome.</title>
        <authorList>
            <person name="Bowman J.L."/>
            <person name="Kohchi T."/>
            <person name="Yamato K.T."/>
            <person name="Jenkins J."/>
            <person name="Shu S."/>
            <person name="Ishizaki K."/>
            <person name="Yamaoka S."/>
            <person name="Nishihama R."/>
            <person name="Nakamura Y."/>
            <person name="Berger F."/>
            <person name="Adam C."/>
            <person name="Aki S.S."/>
            <person name="Althoff F."/>
            <person name="Araki T."/>
            <person name="Arteaga-Vazquez M.A."/>
            <person name="Balasubrmanian S."/>
            <person name="Barry K."/>
            <person name="Bauer D."/>
            <person name="Boehm C.R."/>
            <person name="Briginshaw L."/>
            <person name="Caballero-Perez J."/>
            <person name="Catarino B."/>
            <person name="Chen F."/>
            <person name="Chiyoda S."/>
            <person name="Chovatia M."/>
            <person name="Davies K.M."/>
            <person name="Delmans M."/>
            <person name="Demura T."/>
            <person name="Dierschke T."/>
            <person name="Dolan L."/>
            <person name="Dorantes-Acosta A.E."/>
            <person name="Eklund D.M."/>
            <person name="Florent S.N."/>
            <person name="Flores-Sandoval E."/>
            <person name="Fujiyama A."/>
            <person name="Fukuzawa H."/>
            <person name="Galik B."/>
            <person name="Grimanelli D."/>
            <person name="Grimwood J."/>
            <person name="Grossniklaus U."/>
            <person name="Hamada T."/>
            <person name="Haseloff J."/>
            <person name="Hetherington A.J."/>
            <person name="Higo A."/>
            <person name="Hirakawa Y."/>
            <person name="Hundley H.N."/>
            <person name="Ikeda Y."/>
            <person name="Inoue K."/>
            <person name="Inoue S.I."/>
            <person name="Ishida S."/>
            <person name="Jia Q."/>
            <person name="Kakita M."/>
            <person name="Kanazawa T."/>
            <person name="Kawai Y."/>
            <person name="Kawashima T."/>
            <person name="Kennedy M."/>
            <person name="Kinose K."/>
            <person name="Kinoshita T."/>
            <person name="Kohara Y."/>
            <person name="Koide E."/>
            <person name="Komatsu K."/>
            <person name="Kopischke S."/>
            <person name="Kubo M."/>
            <person name="Kyozuka J."/>
            <person name="Lagercrantz U."/>
            <person name="Lin S.S."/>
            <person name="Lindquist E."/>
            <person name="Lipzen A.M."/>
            <person name="Lu C.W."/>
            <person name="De Luna E."/>
            <person name="Martienssen R.A."/>
            <person name="Minamino N."/>
            <person name="Mizutani M."/>
            <person name="Mizutani M."/>
            <person name="Mochizuki N."/>
            <person name="Monte I."/>
            <person name="Mosher R."/>
            <person name="Nagasaki H."/>
            <person name="Nakagami H."/>
            <person name="Naramoto S."/>
            <person name="Nishitani K."/>
            <person name="Ohtani M."/>
            <person name="Okamoto T."/>
            <person name="Okumura M."/>
            <person name="Phillips J."/>
            <person name="Pollak B."/>
            <person name="Reinders A."/>
            <person name="Rovekamp M."/>
            <person name="Sano R."/>
            <person name="Sawa S."/>
            <person name="Schmid M.W."/>
            <person name="Shirakawa M."/>
            <person name="Solano R."/>
            <person name="Spunde A."/>
            <person name="Suetsugu N."/>
            <person name="Sugano S."/>
            <person name="Sugiyama A."/>
            <person name="Sun R."/>
            <person name="Suzuki Y."/>
            <person name="Takenaka M."/>
            <person name="Takezawa D."/>
            <person name="Tomogane H."/>
            <person name="Tsuzuki M."/>
            <person name="Ueda T."/>
            <person name="Umeda M."/>
            <person name="Ward J.M."/>
            <person name="Watanabe Y."/>
            <person name="Yazaki K."/>
            <person name="Yokoyama R."/>
            <person name="Yoshitake Y."/>
            <person name="Yotsui I."/>
            <person name="Zachgo S."/>
            <person name="Schmutz J."/>
        </authorList>
    </citation>
    <scope>NUCLEOTIDE SEQUENCE [LARGE SCALE GENOMIC DNA]</scope>
    <source>
        <strain evidence="2">Tak-1</strain>
    </source>
</reference>
<protein>
    <recommendedName>
        <fullName evidence="3">HNH domain-containing protein</fullName>
    </recommendedName>
</protein>
<name>A0A2R6WPH1_MARPO</name>
<organism evidence="1 2">
    <name type="scientific">Marchantia polymorpha</name>
    <name type="common">Common liverwort</name>
    <name type="synonym">Marchantia aquatica</name>
    <dbReference type="NCBI Taxonomy" id="3197"/>
    <lineage>
        <taxon>Eukaryota</taxon>
        <taxon>Viridiplantae</taxon>
        <taxon>Streptophyta</taxon>
        <taxon>Embryophyta</taxon>
        <taxon>Marchantiophyta</taxon>
        <taxon>Marchantiopsida</taxon>
        <taxon>Marchantiidae</taxon>
        <taxon>Marchantiales</taxon>
        <taxon>Marchantiaceae</taxon>
        <taxon>Marchantia</taxon>
    </lineage>
</organism>
<proteinExistence type="predicted"/>
<dbReference type="OrthoDB" id="1883054at2759"/>